<dbReference type="STRING" id="43657.S4054249_19650"/>
<dbReference type="Proteomes" id="UP000076643">
    <property type="component" value="Unassembled WGS sequence"/>
</dbReference>
<proteinExistence type="predicted"/>
<reference evidence="2 3" key="1">
    <citation type="submission" date="2013-07" db="EMBL/GenBank/DDBJ databases">
        <title>Comparative Genomic and Metabolomic Analysis of Twelve Strains of Pseudoalteromonas luteoviolacea.</title>
        <authorList>
            <person name="Vynne N.G."/>
            <person name="Mansson M."/>
            <person name="Gram L."/>
        </authorList>
    </citation>
    <scope>NUCLEOTIDE SEQUENCE [LARGE SCALE GENOMIC DNA]</scope>
    <source>
        <strain evidence="2 3">DSM 6061</strain>
    </source>
</reference>
<evidence type="ECO:0008006" key="4">
    <source>
        <dbReference type="Google" id="ProtNLM"/>
    </source>
</evidence>
<dbReference type="EMBL" id="AUYB01000112">
    <property type="protein sequence ID" value="KZN35340.1"/>
    <property type="molecule type" value="Genomic_DNA"/>
</dbReference>
<dbReference type="SUPFAM" id="SSF53335">
    <property type="entry name" value="S-adenosyl-L-methionine-dependent methyltransferases"/>
    <property type="match status" value="1"/>
</dbReference>
<keyword evidence="1" id="KW-0620">Polyamine biosynthesis</keyword>
<dbReference type="PANTHER" id="PTHR43317:SF1">
    <property type="entry name" value="THERMOSPERMINE SYNTHASE ACAULIS5"/>
    <property type="match status" value="1"/>
</dbReference>
<dbReference type="PATRIC" id="fig|1365250.3.peg.3305"/>
<accession>A0A166W2L6</accession>
<dbReference type="Gene3D" id="3.40.50.150">
    <property type="entry name" value="Vaccinia Virus protein VP39"/>
    <property type="match status" value="1"/>
</dbReference>
<dbReference type="CDD" id="cd02440">
    <property type="entry name" value="AdoMet_MTases"/>
    <property type="match status" value="1"/>
</dbReference>
<evidence type="ECO:0000313" key="3">
    <source>
        <dbReference type="Proteomes" id="UP000076643"/>
    </source>
</evidence>
<dbReference type="NCBIfam" id="NF037959">
    <property type="entry name" value="MFS_SpdSyn"/>
    <property type="match status" value="1"/>
</dbReference>
<dbReference type="AlphaFoldDB" id="A0A166W2L6"/>
<comment type="caution">
    <text evidence="2">The sequence shown here is derived from an EMBL/GenBank/DDBJ whole genome shotgun (WGS) entry which is preliminary data.</text>
</comment>
<name>A0A166W2L6_9GAMM</name>
<sequence length="260" mass="30075">MLKIKSSTNCVKSSKHSGITSILGYADVTMQEFLTESGTVSSDFVTQSHQLGHLLYWHKHGKTSIQVRQEKTLRWLLINNTLQSIVELNHPEHLLFPHLQVLDSLWQKYPPPQRVLELGLGAGAIRDYLHSVHQDCQVISVDNNPDIIHCYKRYFGGDHISEVNCNDAYKVLELENTTPFNWIILDLFSELDAPRFLYQHKFYTLLRNTLSEQGVLFINFIAEHESQLKQLEHLLIINFGKKPHIHHVPGYANYIIVIER</sequence>
<gene>
    <name evidence="2" type="ORF">N475_18535</name>
</gene>
<organism evidence="2 3">
    <name type="scientific">Pseudoalteromonas luteoviolacea DSM 6061</name>
    <dbReference type="NCBI Taxonomy" id="1365250"/>
    <lineage>
        <taxon>Bacteria</taxon>
        <taxon>Pseudomonadati</taxon>
        <taxon>Pseudomonadota</taxon>
        <taxon>Gammaproteobacteria</taxon>
        <taxon>Alteromonadales</taxon>
        <taxon>Pseudoalteromonadaceae</taxon>
        <taxon>Pseudoalteromonas</taxon>
    </lineage>
</organism>
<dbReference type="GO" id="GO:0006596">
    <property type="term" value="P:polyamine biosynthetic process"/>
    <property type="evidence" value="ECO:0007669"/>
    <property type="project" value="UniProtKB-KW"/>
</dbReference>
<protein>
    <recommendedName>
        <fullName evidence="4">Methyltransferase small domain-containing protein</fullName>
    </recommendedName>
</protein>
<keyword evidence="3" id="KW-1185">Reference proteome</keyword>
<evidence type="ECO:0000313" key="2">
    <source>
        <dbReference type="EMBL" id="KZN35340.1"/>
    </source>
</evidence>
<dbReference type="InterPro" id="IPR029063">
    <property type="entry name" value="SAM-dependent_MTases_sf"/>
</dbReference>
<dbReference type="PANTHER" id="PTHR43317">
    <property type="entry name" value="THERMOSPERMINE SYNTHASE ACAULIS5"/>
    <property type="match status" value="1"/>
</dbReference>
<dbReference type="RefSeq" id="WP_227008456.1">
    <property type="nucleotide sequence ID" value="NZ_AQHB01000035.1"/>
</dbReference>
<evidence type="ECO:0000256" key="1">
    <source>
        <dbReference type="ARBA" id="ARBA00023115"/>
    </source>
</evidence>